<dbReference type="PANTHER" id="PTHR33377:SF56">
    <property type="entry name" value="RX N-TERMINAL DOMAIN-CONTAINING PROTEIN"/>
    <property type="match status" value="1"/>
</dbReference>
<dbReference type="PANTHER" id="PTHR33377">
    <property type="entry name" value="OS10G0134700 PROTEIN-RELATED"/>
    <property type="match status" value="1"/>
</dbReference>
<proteinExistence type="predicted"/>
<feature type="region of interest" description="Disordered" evidence="1">
    <location>
        <begin position="103"/>
        <end position="152"/>
    </location>
</feature>
<feature type="compositionally biased region" description="Low complexity" evidence="1">
    <location>
        <begin position="103"/>
        <end position="148"/>
    </location>
</feature>
<dbReference type="EMBL" id="OZ075141">
    <property type="protein sequence ID" value="CAL5031293.1"/>
    <property type="molecule type" value="Genomic_DNA"/>
</dbReference>
<evidence type="ECO:0000313" key="3">
    <source>
        <dbReference type="Proteomes" id="UP001497457"/>
    </source>
</evidence>
<evidence type="ECO:0000313" key="2">
    <source>
        <dbReference type="EMBL" id="CAL5031293.1"/>
    </source>
</evidence>
<dbReference type="AlphaFoldDB" id="A0ABC9D4H0"/>
<reference evidence="2 3" key="2">
    <citation type="submission" date="2024-10" db="EMBL/GenBank/DDBJ databases">
        <authorList>
            <person name="Ryan C."/>
        </authorList>
    </citation>
    <scope>NUCLEOTIDE SEQUENCE [LARGE SCALE GENOMIC DNA]</scope>
</reference>
<dbReference type="Proteomes" id="UP001497457">
    <property type="component" value="Chromosome 31b"/>
</dbReference>
<evidence type="ECO:0008006" key="4">
    <source>
        <dbReference type="Google" id="ProtNLM"/>
    </source>
</evidence>
<protein>
    <recommendedName>
        <fullName evidence="4">Rx N-terminal domain-containing protein</fullName>
    </recommendedName>
</protein>
<organism evidence="2 3">
    <name type="scientific">Urochloa decumbens</name>
    <dbReference type="NCBI Taxonomy" id="240449"/>
    <lineage>
        <taxon>Eukaryota</taxon>
        <taxon>Viridiplantae</taxon>
        <taxon>Streptophyta</taxon>
        <taxon>Embryophyta</taxon>
        <taxon>Tracheophyta</taxon>
        <taxon>Spermatophyta</taxon>
        <taxon>Magnoliopsida</taxon>
        <taxon>Liliopsida</taxon>
        <taxon>Poales</taxon>
        <taxon>Poaceae</taxon>
        <taxon>PACMAD clade</taxon>
        <taxon>Panicoideae</taxon>
        <taxon>Panicodae</taxon>
        <taxon>Paniceae</taxon>
        <taxon>Melinidinae</taxon>
        <taxon>Urochloa</taxon>
    </lineage>
</organism>
<sequence>MAAEQIISSATSAVTGELARILFSGLVGRLDNRQPAAAAAAAADKKLRRLELLLIKIHSVVEASEKHPIENAWLVKWRDKFKEVAAEGDEVLAGFGHPAMNSAQAVGDAQQQQQQQENSSSATSAAATASATTTGGGACASSSETSSGMVYGIRGTSSEDIERLNRALEKLEELSPEIGDFIKLLKVEILALESKSREKTTARTTATKRSRPELRCCMWEEEEERNTLSDRLEKAYATICWNLELADGRDLRGHEWLAHWASILVEAKGQGCAVLGAISARHGAGAACEEVAECGDDREDSELGRFVCGMESLAGEADYFVGLALLCPWGGDSCRLC</sequence>
<evidence type="ECO:0000256" key="1">
    <source>
        <dbReference type="SAM" id="MobiDB-lite"/>
    </source>
</evidence>
<reference evidence="3" key="1">
    <citation type="submission" date="2024-06" db="EMBL/GenBank/DDBJ databases">
        <authorList>
            <person name="Ryan C."/>
        </authorList>
    </citation>
    <scope>NUCLEOTIDE SEQUENCE [LARGE SCALE GENOMIC DNA]</scope>
</reference>
<accession>A0ABC9D4H0</accession>
<keyword evidence="3" id="KW-1185">Reference proteome</keyword>
<gene>
    <name evidence="2" type="ORF">URODEC1_LOCUS81576</name>
</gene>
<name>A0ABC9D4H0_9POAL</name>